<organism evidence="4 5">
    <name type="scientific">Levilactobacillus hammesii DSM 16381</name>
    <dbReference type="NCBI Taxonomy" id="1423753"/>
    <lineage>
        <taxon>Bacteria</taxon>
        <taxon>Bacillati</taxon>
        <taxon>Bacillota</taxon>
        <taxon>Bacilli</taxon>
        <taxon>Lactobacillales</taxon>
        <taxon>Lactobacillaceae</taxon>
        <taxon>Levilactobacillus</taxon>
    </lineage>
</organism>
<feature type="transmembrane region" description="Helical" evidence="2">
    <location>
        <begin position="115"/>
        <end position="138"/>
    </location>
</feature>
<name>A0A0R1UUH7_9LACO</name>
<gene>
    <name evidence="4" type="ORF">FD28_GL002267</name>
</gene>
<evidence type="ECO:0000313" key="5">
    <source>
        <dbReference type="Proteomes" id="UP000051580"/>
    </source>
</evidence>
<evidence type="ECO:0000259" key="3">
    <source>
        <dbReference type="Pfam" id="PF02517"/>
    </source>
</evidence>
<evidence type="ECO:0000256" key="1">
    <source>
        <dbReference type="ARBA" id="ARBA00009067"/>
    </source>
</evidence>
<proteinExistence type="inferred from homology"/>
<dbReference type="Pfam" id="PF02517">
    <property type="entry name" value="Rce1-like"/>
    <property type="match status" value="1"/>
</dbReference>
<dbReference type="InterPro" id="IPR003675">
    <property type="entry name" value="Rce1/LyrA-like_dom"/>
</dbReference>
<keyword evidence="2" id="KW-1133">Transmembrane helix</keyword>
<keyword evidence="5" id="KW-1185">Reference proteome</keyword>
<feature type="transmembrane region" description="Helical" evidence="2">
    <location>
        <begin position="31"/>
        <end position="50"/>
    </location>
</feature>
<feature type="transmembrane region" description="Helical" evidence="2">
    <location>
        <begin position="62"/>
        <end position="82"/>
    </location>
</feature>
<comment type="similarity">
    <text evidence="1">Belongs to the UPF0177 family.</text>
</comment>
<dbReference type="PATRIC" id="fig|1423753.3.peg.2381"/>
<reference evidence="4 5" key="1">
    <citation type="journal article" date="2015" name="Genome Announc.">
        <title>Expanding the biotechnology potential of lactobacilli through comparative genomics of 213 strains and associated genera.</title>
        <authorList>
            <person name="Sun Z."/>
            <person name="Harris H.M."/>
            <person name="McCann A."/>
            <person name="Guo C."/>
            <person name="Argimon S."/>
            <person name="Zhang W."/>
            <person name="Yang X."/>
            <person name="Jeffery I.B."/>
            <person name="Cooney J.C."/>
            <person name="Kagawa T.F."/>
            <person name="Liu W."/>
            <person name="Song Y."/>
            <person name="Salvetti E."/>
            <person name="Wrobel A."/>
            <person name="Rasinkangas P."/>
            <person name="Parkhill J."/>
            <person name="Rea M.C."/>
            <person name="O'Sullivan O."/>
            <person name="Ritari J."/>
            <person name="Douillard F.P."/>
            <person name="Paul Ross R."/>
            <person name="Yang R."/>
            <person name="Briner A.E."/>
            <person name="Felis G.E."/>
            <person name="de Vos W.M."/>
            <person name="Barrangou R."/>
            <person name="Klaenhammer T.R."/>
            <person name="Caufield P.W."/>
            <person name="Cui Y."/>
            <person name="Zhang H."/>
            <person name="O'Toole P.W."/>
        </authorList>
    </citation>
    <scope>NUCLEOTIDE SEQUENCE [LARGE SCALE GENOMIC DNA]</scope>
    <source>
        <strain evidence="4 5">DSM 16381</strain>
    </source>
</reference>
<dbReference type="EMBL" id="AZFS01000046">
    <property type="protein sequence ID" value="KRL95306.1"/>
    <property type="molecule type" value="Genomic_DNA"/>
</dbReference>
<keyword evidence="2" id="KW-0812">Transmembrane</keyword>
<evidence type="ECO:0000256" key="2">
    <source>
        <dbReference type="SAM" id="Phobius"/>
    </source>
</evidence>
<dbReference type="AlphaFoldDB" id="A0A0R1UUH7"/>
<dbReference type="STRING" id="1423753.FD28_GL002267"/>
<accession>A0A0R1UUH7</accession>
<sequence>MRLNLWGLAATPILLSLGVFGRIHGWAVNWLWMAVTSAIALSWQFGLPAFRQFFGKLARRSWLTIPGVMVMSLVLTFSAAVIGKSFHLLHLNANPTGAVLQNHSLWSNLGDLLQIAGQILGEEIFTAAIALPIFYLVVRRFSERTGWWISCLVSAVVFGGIHLTTYNWDLYQCFIVIGLTRLPFNEAWRRTNSLWGGVIAHVLYDYLLLAKNLF</sequence>
<feature type="transmembrane region" description="Helical" evidence="2">
    <location>
        <begin position="145"/>
        <end position="164"/>
    </location>
</feature>
<protein>
    <recommendedName>
        <fullName evidence="3">CAAX prenyl protease 2/Lysostaphin resistance protein A-like domain-containing protein</fullName>
    </recommendedName>
</protein>
<dbReference type="GO" id="GO:0080120">
    <property type="term" value="P:CAAX-box protein maturation"/>
    <property type="evidence" value="ECO:0007669"/>
    <property type="project" value="UniProtKB-ARBA"/>
</dbReference>
<dbReference type="Proteomes" id="UP000051580">
    <property type="component" value="Unassembled WGS sequence"/>
</dbReference>
<keyword evidence="2" id="KW-0472">Membrane</keyword>
<dbReference type="GO" id="GO:0004175">
    <property type="term" value="F:endopeptidase activity"/>
    <property type="evidence" value="ECO:0007669"/>
    <property type="project" value="UniProtKB-ARBA"/>
</dbReference>
<evidence type="ECO:0000313" key="4">
    <source>
        <dbReference type="EMBL" id="KRL95306.1"/>
    </source>
</evidence>
<comment type="caution">
    <text evidence="4">The sequence shown here is derived from an EMBL/GenBank/DDBJ whole genome shotgun (WGS) entry which is preliminary data.</text>
</comment>
<feature type="domain" description="CAAX prenyl protease 2/Lysostaphin resistance protein A-like" evidence="3">
    <location>
        <begin position="114"/>
        <end position="206"/>
    </location>
</feature>